<dbReference type="EMBL" id="CP013200">
    <property type="protein sequence ID" value="ALO67453.1"/>
    <property type="molecule type" value="Genomic_DNA"/>
</dbReference>
<gene>
    <name evidence="6" type="ORF">AS189_14340</name>
</gene>
<evidence type="ECO:0000256" key="3">
    <source>
        <dbReference type="ARBA" id="ARBA00022840"/>
    </source>
</evidence>
<dbReference type="SMART" id="SM00382">
    <property type="entry name" value="AAA"/>
    <property type="match status" value="1"/>
</dbReference>
<dbReference type="CDD" id="cd19481">
    <property type="entry name" value="RecA-like_protease"/>
    <property type="match status" value="1"/>
</dbReference>
<dbReference type="InterPro" id="IPR003593">
    <property type="entry name" value="AAA+_ATPase"/>
</dbReference>
<evidence type="ECO:0000256" key="4">
    <source>
        <dbReference type="SAM" id="MobiDB-lite"/>
    </source>
</evidence>
<evidence type="ECO:0000256" key="1">
    <source>
        <dbReference type="ARBA" id="ARBA00006914"/>
    </source>
</evidence>
<organism evidence="6 7">
    <name type="scientific">Arthrobacter alpinus</name>
    <dbReference type="NCBI Taxonomy" id="656366"/>
    <lineage>
        <taxon>Bacteria</taxon>
        <taxon>Bacillati</taxon>
        <taxon>Actinomycetota</taxon>
        <taxon>Actinomycetes</taxon>
        <taxon>Micrococcales</taxon>
        <taxon>Micrococcaceae</taxon>
        <taxon>Arthrobacter</taxon>
    </lineage>
</organism>
<dbReference type="InterPro" id="IPR050221">
    <property type="entry name" value="26S_Proteasome_ATPase"/>
</dbReference>
<dbReference type="Pfam" id="PF00004">
    <property type="entry name" value="AAA"/>
    <property type="match status" value="1"/>
</dbReference>
<dbReference type="Gene3D" id="3.40.50.300">
    <property type="entry name" value="P-loop containing nucleotide triphosphate hydrolases"/>
    <property type="match status" value="1"/>
</dbReference>
<reference evidence="6 7" key="2">
    <citation type="journal article" date="2016" name="J. Biotechnol.">
        <title>Complete genome sequence of Arthrobacter alpinus ERGS4:06, a yellow pigmented bacterium tolerant to cold and radiations isolated from Sikkim Himalaya.</title>
        <authorList>
            <person name="Kumar R."/>
            <person name="Singh D."/>
            <person name="Swarnkar M.K."/>
            <person name="Singh A.K."/>
            <person name="Kumar S."/>
        </authorList>
    </citation>
    <scope>NUCLEOTIDE SEQUENCE [LARGE SCALE GENOMIC DNA]</scope>
    <source>
        <strain evidence="6 7">ERGS4:06</strain>
    </source>
</reference>
<evidence type="ECO:0000313" key="7">
    <source>
        <dbReference type="Proteomes" id="UP000059574"/>
    </source>
</evidence>
<feature type="region of interest" description="Disordered" evidence="4">
    <location>
        <begin position="32"/>
        <end position="68"/>
    </location>
</feature>
<dbReference type="PANTHER" id="PTHR23073">
    <property type="entry name" value="26S PROTEASOME REGULATORY SUBUNIT"/>
    <property type="match status" value="1"/>
</dbReference>
<dbReference type="AlphaFoldDB" id="A0A0S2M160"/>
<dbReference type="GO" id="GO:0005524">
    <property type="term" value="F:ATP binding"/>
    <property type="evidence" value="ECO:0007669"/>
    <property type="project" value="UniProtKB-KW"/>
</dbReference>
<dbReference type="Proteomes" id="UP000059574">
    <property type="component" value="Chromosome"/>
</dbReference>
<dbReference type="OrthoDB" id="9802352at2"/>
<dbReference type="RefSeq" id="WP_062290322.1">
    <property type="nucleotide sequence ID" value="NZ_CP013200.1"/>
</dbReference>
<protein>
    <recommendedName>
        <fullName evidence="5">AAA+ ATPase domain-containing protein</fullName>
    </recommendedName>
</protein>
<dbReference type="SUPFAM" id="SSF52540">
    <property type="entry name" value="P-loop containing nucleoside triphosphate hydrolases"/>
    <property type="match status" value="1"/>
</dbReference>
<evidence type="ECO:0000256" key="2">
    <source>
        <dbReference type="ARBA" id="ARBA00022741"/>
    </source>
</evidence>
<feature type="domain" description="AAA+ ATPase" evidence="5">
    <location>
        <begin position="449"/>
        <end position="581"/>
    </location>
</feature>
<comment type="similarity">
    <text evidence="1">Belongs to the AAA ATPase family.</text>
</comment>
<feature type="compositionally biased region" description="Pro residues" evidence="4">
    <location>
        <begin position="56"/>
        <end position="68"/>
    </location>
</feature>
<evidence type="ECO:0000259" key="5">
    <source>
        <dbReference type="SMART" id="SM00382"/>
    </source>
</evidence>
<reference evidence="7" key="1">
    <citation type="submission" date="2015-11" db="EMBL/GenBank/DDBJ databases">
        <authorList>
            <person name="Kumar R."/>
            <person name="Singh D."/>
            <person name="Swarnkar M.K."/>
            <person name="Singh A.K."/>
            <person name="Kumar S."/>
        </authorList>
    </citation>
    <scope>NUCLEOTIDE SEQUENCE [LARGE SCALE GENOMIC DNA]</scope>
    <source>
        <strain evidence="7">ERGS4:06</strain>
    </source>
</reference>
<proteinExistence type="inferred from homology"/>
<dbReference type="InterPro" id="IPR054472">
    <property type="entry name" value="WHD"/>
</dbReference>
<keyword evidence="3" id="KW-0067">ATP-binding</keyword>
<dbReference type="GO" id="GO:0016887">
    <property type="term" value="F:ATP hydrolysis activity"/>
    <property type="evidence" value="ECO:0007669"/>
    <property type="project" value="InterPro"/>
</dbReference>
<dbReference type="Pfam" id="PF22977">
    <property type="entry name" value="WHD"/>
    <property type="match status" value="1"/>
</dbReference>
<keyword evidence="2" id="KW-0547">Nucleotide-binding</keyword>
<dbReference type="InterPro" id="IPR003959">
    <property type="entry name" value="ATPase_AAA_core"/>
</dbReference>
<accession>A0A0S2M160</accession>
<name>A0A0S2M160_9MICC</name>
<evidence type="ECO:0000313" key="6">
    <source>
        <dbReference type="EMBL" id="ALO67453.1"/>
    </source>
</evidence>
<sequence>MNAREQWLATNDDFLSVRLDWLRGRLQALADGTRHLPGPGANDSRDAVGSAVEPAGPEPRSLPIPPAPGPDLPLARLASSFGLTGFETDIVFLCAAMELDTGMGALCAAAQHDSGLDHPTFALAMRLFDGPAWDAMSPDGPLRHWPLINIGAQGPLTVARLTADERVVNFIKGLHHLDWRLGGLLAPVPAPETLPPSQTEIAVRICALVQATRPVQEFMLTGSSRSSKELVAATVARAFGLELFKLDAEILPGGQPDTVPLARLWHREVLLNAVALFIDAADAGPAGQQLVRRWLSESGGLVFVAVHEPWPRAEALSVHVARPTAGEQSVVWRAGLDAEGAAVLACHFDLDLPAIADTLARAAISPSARRLDAPADGAPEFAAVWAAALDAARPALDQLAQRVPAKARLAQLKLPDAEMALLREIVGQVAHRGTVYYDYGFAARLNRGTGISVLFAGESGTGKTMAAEALAAELGLLLYKIDLSAVVSKYIGETEKNLRSLFDAAESGGAVLFFDEADALFGKRSEVRDSHDRYANIEVSYLLQRMESFNGLAVLASNRKDSVDPAFLRRLRFVVNFPFPAQAQRHSIWQEAFPAETPVGGLDLDRLARLNLTGGSIHNVALNAAFLAANDGGLVTMELMLAAARTEFRKLERPINDADFAWAPGVDRHGH</sequence>
<dbReference type="InterPro" id="IPR027417">
    <property type="entry name" value="P-loop_NTPase"/>
</dbReference>